<evidence type="ECO:0000313" key="2">
    <source>
        <dbReference type="Proteomes" id="UP000183832"/>
    </source>
</evidence>
<organism evidence="1 2">
    <name type="scientific">Clunio marinus</name>
    <dbReference type="NCBI Taxonomy" id="568069"/>
    <lineage>
        <taxon>Eukaryota</taxon>
        <taxon>Metazoa</taxon>
        <taxon>Ecdysozoa</taxon>
        <taxon>Arthropoda</taxon>
        <taxon>Hexapoda</taxon>
        <taxon>Insecta</taxon>
        <taxon>Pterygota</taxon>
        <taxon>Neoptera</taxon>
        <taxon>Endopterygota</taxon>
        <taxon>Diptera</taxon>
        <taxon>Nematocera</taxon>
        <taxon>Chironomoidea</taxon>
        <taxon>Chironomidae</taxon>
        <taxon>Clunio</taxon>
    </lineage>
</organism>
<evidence type="ECO:0000313" key="1">
    <source>
        <dbReference type="EMBL" id="CRK95787.1"/>
    </source>
</evidence>
<keyword evidence="2" id="KW-1185">Reference proteome</keyword>
<dbReference type="Proteomes" id="UP000183832">
    <property type="component" value="Unassembled WGS sequence"/>
</dbReference>
<protein>
    <submittedName>
        <fullName evidence="1">CLUMA_CG009244, isoform A</fullName>
    </submittedName>
</protein>
<proteinExistence type="predicted"/>
<accession>A0A1J1I6G3</accession>
<sequence>MKTTGMIIDRKLETRKNVKQTRNTSRLNSQHPQKFVPGSTCFFTMGKQKTKSSYAQLKVTVADN</sequence>
<dbReference type="EMBL" id="CVRI01000042">
    <property type="protein sequence ID" value="CRK95787.1"/>
    <property type="molecule type" value="Genomic_DNA"/>
</dbReference>
<reference evidence="1 2" key="1">
    <citation type="submission" date="2015-04" db="EMBL/GenBank/DDBJ databases">
        <authorList>
            <person name="Syromyatnikov M.Y."/>
            <person name="Popov V.N."/>
        </authorList>
    </citation>
    <scope>NUCLEOTIDE SEQUENCE [LARGE SCALE GENOMIC DNA]</scope>
</reference>
<dbReference type="AlphaFoldDB" id="A0A1J1I6G3"/>
<name>A0A1J1I6G3_9DIPT</name>
<gene>
    <name evidence="1" type="ORF">CLUMA_CG009244</name>
</gene>